<evidence type="ECO:0000256" key="2">
    <source>
        <dbReference type="SAM" id="Phobius"/>
    </source>
</evidence>
<dbReference type="AlphaFoldDB" id="A0A6G0YU37"/>
<feature type="compositionally biased region" description="Basic residues" evidence="1">
    <location>
        <begin position="1"/>
        <end position="10"/>
    </location>
</feature>
<keyword evidence="4" id="KW-1185">Reference proteome</keyword>
<keyword evidence="2" id="KW-0812">Transmembrane</keyword>
<protein>
    <submittedName>
        <fullName evidence="3">Uncharacterized protein</fullName>
    </submittedName>
</protein>
<keyword evidence="2" id="KW-0472">Membrane</keyword>
<organism evidence="3 4">
    <name type="scientific">Aphis craccivora</name>
    <name type="common">Cowpea aphid</name>
    <dbReference type="NCBI Taxonomy" id="307492"/>
    <lineage>
        <taxon>Eukaryota</taxon>
        <taxon>Metazoa</taxon>
        <taxon>Ecdysozoa</taxon>
        <taxon>Arthropoda</taxon>
        <taxon>Hexapoda</taxon>
        <taxon>Insecta</taxon>
        <taxon>Pterygota</taxon>
        <taxon>Neoptera</taxon>
        <taxon>Paraneoptera</taxon>
        <taxon>Hemiptera</taxon>
        <taxon>Sternorrhyncha</taxon>
        <taxon>Aphidomorpha</taxon>
        <taxon>Aphidoidea</taxon>
        <taxon>Aphididae</taxon>
        <taxon>Aphidini</taxon>
        <taxon>Aphis</taxon>
        <taxon>Aphis</taxon>
    </lineage>
</organism>
<dbReference type="EMBL" id="VUJU01002480">
    <property type="protein sequence ID" value="KAF0761151.1"/>
    <property type="molecule type" value="Genomic_DNA"/>
</dbReference>
<name>A0A6G0YU37_APHCR</name>
<feature type="region of interest" description="Disordered" evidence="1">
    <location>
        <begin position="1"/>
        <end position="24"/>
    </location>
</feature>
<accession>A0A6G0YU37</accession>
<proteinExistence type="predicted"/>
<evidence type="ECO:0000256" key="1">
    <source>
        <dbReference type="SAM" id="MobiDB-lite"/>
    </source>
</evidence>
<evidence type="ECO:0000313" key="3">
    <source>
        <dbReference type="EMBL" id="KAF0761151.1"/>
    </source>
</evidence>
<dbReference type="Proteomes" id="UP000478052">
    <property type="component" value="Unassembled WGS sequence"/>
</dbReference>
<feature type="transmembrane region" description="Helical" evidence="2">
    <location>
        <begin position="35"/>
        <end position="63"/>
    </location>
</feature>
<comment type="caution">
    <text evidence="3">The sequence shown here is derived from an EMBL/GenBank/DDBJ whole genome shotgun (WGS) entry which is preliminary data.</text>
</comment>
<keyword evidence="2" id="KW-1133">Transmembrane helix</keyword>
<sequence>MCTTGQRKKKQTDELLSTGGESYTAQRTRRAKKGVLSYFSFSPPIITMAIQFLQSTLLAVVVAQ</sequence>
<evidence type="ECO:0000313" key="4">
    <source>
        <dbReference type="Proteomes" id="UP000478052"/>
    </source>
</evidence>
<reference evidence="3 4" key="1">
    <citation type="submission" date="2019-08" db="EMBL/GenBank/DDBJ databases">
        <title>Whole genome of Aphis craccivora.</title>
        <authorList>
            <person name="Voronova N.V."/>
            <person name="Shulinski R.S."/>
            <person name="Bandarenka Y.V."/>
            <person name="Zhorov D.G."/>
            <person name="Warner D."/>
        </authorList>
    </citation>
    <scope>NUCLEOTIDE SEQUENCE [LARGE SCALE GENOMIC DNA]</scope>
    <source>
        <strain evidence="3">180601</strain>
        <tissue evidence="3">Whole Body</tissue>
    </source>
</reference>
<gene>
    <name evidence="3" type="ORF">FWK35_00038339</name>
</gene>